<dbReference type="EMBL" id="KN817541">
    <property type="protein sequence ID" value="KJA23715.1"/>
    <property type="molecule type" value="Genomic_DNA"/>
</dbReference>
<evidence type="ECO:0000313" key="2">
    <source>
        <dbReference type="Proteomes" id="UP000054270"/>
    </source>
</evidence>
<gene>
    <name evidence="1" type="ORF">HYPSUDRAFT_66109</name>
</gene>
<protein>
    <submittedName>
        <fullName evidence="1">Uncharacterized protein</fullName>
    </submittedName>
</protein>
<evidence type="ECO:0000313" key="1">
    <source>
        <dbReference type="EMBL" id="KJA23715.1"/>
    </source>
</evidence>
<organism evidence="1 2">
    <name type="scientific">Hypholoma sublateritium (strain FD-334 SS-4)</name>
    <dbReference type="NCBI Taxonomy" id="945553"/>
    <lineage>
        <taxon>Eukaryota</taxon>
        <taxon>Fungi</taxon>
        <taxon>Dikarya</taxon>
        <taxon>Basidiomycota</taxon>
        <taxon>Agaricomycotina</taxon>
        <taxon>Agaricomycetes</taxon>
        <taxon>Agaricomycetidae</taxon>
        <taxon>Agaricales</taxon>
        <taxon>Agaricineae</taxon>
        <taxon>Strophariaceae</taxon>
        <taxon>Hypholoma</taxon>
    </lineage>
</organism>
<accession>A0A0D2PW70</accession>
<keyword evidence="2" id="KW-1185">Reference proteome</keyword>
<dbReference type="AlphaFoldDB" id="A0A0D2PW70"/>
<name>A0A0D2PW70_HYPSF</name>
<dbReference type="Proteomes" id="UP000054270">
    <property type="component" value="Unassembled WGS sequence"/>
</dbReference>
<sequence>MSSKCQQYSHICMGYFHVRSVSDPRCALLPRSIFSALSSLGQQFSDCLSVPPIDVWRQ</sequence>
<reference evidence="2" key="1">
    <citation type="submission" date="2014-04" db="EMBL/GenBank/DDBJ databases">
        <title>Evolutionary Origins and Diversification of the Mycorrhizal Mutualists.</title>
        <authorList>
            <consortium name="DOE Joint Genome Institute"/>
            <consortium name="Mycorrhizal Genomics Consortium"/>
            <person name="Kohler A."/>
            <person name="Kuo A."/>
            <person name="Nagy L.G."/>
            <person name="Floudas D."/>
            <person name="Copeland A."/>
            <person name="Barry K.W."/>
            <person name="Cichocki N."/>
            <person name="Veneault-Fourrey C."/>
            <person name="LaButti K."/>
            <person name="Lindquist E.A."/>
            <person name="Lipzen A."/>
            <person name="Lundell T."/>
            <person name="Morin E."/>
            <person name="Murat C."/>
            <person name="Riley R."/>
            <person name="Ohm R."/>
            <person name="Sun H."/>
            <person name="Tunlid A."/>
            <person name="Henrissat B."/>
            <person name="Grigoriev I.V."/>
            <person name="Hibbett D.S."/>
            <person name="Martin F."/>
        </authorList>
    </citation>
    <scope>NUCLEOTIDE SEQUENCE [LARGE SCALE GENOMIC DNA]</scope>
    <source>
        <strain evidence="2">FD-334 SS-4</strain>
    </source>
</reference>
<proteinExistence type="predicted"/>